<name>A0A1I5X999_9PSEU</name>
<gene>
    <name evidence="1" type="ORF">SAMN05421854_110102</name>
</gene>
<sequence>MQTVLQPPLGLGRTASLADTLASAVADTVTGGEDPRNGDTAGRPVVRFAATGEPVRRAEVCTLTRDGRHHATERTKYVFIPPDHLWRADWLPEAAGTVKLVRDDETGMAWHPAWSTTAGLPEVCTCPVHGERRFVGTHGVVLGGRRPWLVGHVRRRYLDASAAGCRRFSAVQTGAWTRAARSWMSGRVARFWASRSVTMVRAAARVRTSPGARRSASSRAL</sequence>
<protein>
    <submittedName>
        <fullName evidence="1">Uncharacterized protein</fullName>
    </submittedName>
</protein>
<evidence type="ECO:0000313" key="1">
    <source>
        <dbReference type="EMBL" id="SFQ28416.1"/>
    </source>
</evidence>
<dbReference type="AlphaFoldDB" id="A0A1I5X999"/>
<evidence type="ECO:0000313" key="2">
    <source>
        <dbReference type="Proteomes" id="UP000199137"/>
    </source>
</evidence>
<organism evidence="1 2">
    <name type="scientific">Amycolatopsis rubida</name>
    <dbReference type="NCBI Taxonomy" id="112413"/>
    <lineage>
        <taxon>Bacteria</taxon>
        <taxon>Bacillati</taxon>
        <taxon>Actinomycetota</taxon>
        <taxon>Actinomycetes</taxon>
        <taxon>Pseudonocardiales</taxon>
        <taxon>Pseudonocardiaceae</taxon>
        <taxon>Amycolatopsis</taxon>
    </lineage>
</organism>
<reference evidence="1 2" key="1">
    <citation type="submission" date="2016-10" db="EMBL/GenBank/DDBJ databases">
        <authorList>
            <person name="de Groot N.N."/>
        </authorList>
    </citation>
    <scope>NUCLEOTIDE SEQUENCE [LARGE SCALE GENOMIC DNA]</scope>
    <source>
        <strain evidence="1 2">DSM 44637</strain>
    </source>
</reference>
<dbReference type="Proteomes" id="UP000199137">
    <property type="component" value="Unassembled WGS sequence"/>
</dbReference>
<accession>A0A1I5X999</accession>
<dbReference type="STRING" id="112413.SAMN05421854_110102"/>
<proteinExistence type="predicted"/>
<dbReference type="EMBL" id="FOWC01000010">
    <property type="protein sequence ID" value="SFQ28416.1"/>
    <property type="molecule type" value="Genomic_DNA"/>
</dbReference>